<evidence type="ECO:0000313" key="1">
    <source>
        <dbReference type="EMBL" id="VFQ62850.1"/>
    </source>
</evidence>
<proteinExistence type="predicted"/>
<gene>
    <name evidence="1" type="ORF">CCAM_LOCUS4626</name>
</gene>
<keyword evidence="2" id="KW-1185">Reference proteome</keyword>
<name>A0A484KBS1_9ASTE</name>
<evidence type="ECO:0000313" key="2">
    <source>
        <dbReference type="Proteomes" id="UP000595140"/>
    </source>
</evidence>
<reference evidence="1 2" key="1">
    <citation type="submission" date="2018-04" db="EMBL/GenBank/DDBJ databases">
        <authorList>
            <person name="Vogel A."/>
        </authorList>
    </citation>
    <scope>NUCLEOTIDE SEQUENCE [LARGE SCALE GENOMIC DNA]</scope>
</reference>
<accession>A0A484KBS1</accession>
<protein>
    <submittedName>
        <fullName evidence="1">Uncharacterized protein</fullName>
    </submittedName>
</protein>
<dbReference type="AlphaFoldDB" id="A0A484KBS1"/>
<sequence length="214" mass="24456">MYAALSRHLDYELRIHYGDAYYHPILLAETDLVDHTKLREQFQSTQPQNKRLSSLLSFARFTGVPLWNNRTYRIPNFKSIPLAQPKDDDLEDITPHWEKVYHLSKWLEDGTVLGTMAIKSDYTESLRDQTVYKGTGELETSTHSVVILGLRALDPHQAARYGCEPGTYVIYQDMAAGPNYEGFFGTGRNMAPLGIFLKIYQVKVSIPNELRGRA</sequence>
<organism evidence="1 2">
    <name type="scientific">Cuscuta campestris</name>
    <dbReference type="NCBI Taxonomy" id="132261"/>
    <lineage>
        <taxon>Eukaryota</taxon>
        <taxon>Viridiplantae</taxon>
        <taxon>Streptophyta</taxon>
        <taxon>Embryophyta</taxon>
        <taxon>Tracheophyta</taxon>
        <taxon>Spermatophyta</taxon>
        <taxon>Magnoliopsida</taxon>
        <taxon>eudicotyledons</taxon>
        <taxon>Gunneridae</taxon>
        <taxon>Pentapetalae</taxon>
        <taxon>asterids</taxon>
        <taxon>lamiids</taxon>
        <taxon>Solanales</taxon>
        <taxon>Convolvulaceae</taxon>
        <taxon>Cuscuteae</taxon>
        <taxon>Cuscuta</taxon>
        <taxon>Cuscuta subgen. Grammica</taxon>
        <taxon>Cuscuta sect. Cleistogrammica</taxon>
    </lineage>
</organism>
<dbReference type="Proteomes" id="UP000595140">
    <property type="component" value="Unassembled WGS sequence"/>
</dbReference>
<dbReference type="EMBL" id="OOIL02000242">
    <property type="protein sequence ID" value="VFQ62850.1"/>
    <property type="molecule type" value="Genomic_DNA"/>
</dbReference>